<proteinExistence type="predicted"/>
<dbReference type="EMBL" id="JACHNB010000001">
    <property type="protein sequence ID" value="MBB4745261.1"/>
    <property type="molecule type" value="Genomic_DNA"/>
</dbReference>
<comment type="caution">
    <text evidence="1">The sequence shown here is derived from an EMBL/GenBank/DDBJ whole genome shotgun (WGS) entry which is preliminary data.</text>
</comment>
<dbReference type="Proteomes" id="UP000546162">
    <property type="component" value="Unassembled WGS sequence"/>
</dbReference>
<accession>A0A7W7MCL3</accession>
<sequence length="89" mass="9472">MFGRSQDDRPPLQRALDAAATLKPGTWESVEALAQLAVACQGSPDAARIYRTAAEAAAQLKAGTFESVRALVWLHRAAEGLRPADTPRG</sequence>
<evidence type="ECO:0000313" key="1">
    <source>
        <dbReference type="EMBL" id="MBB4745261.1"/>
    </source>
</evidence>
<dbReference type="AlphaFoldDB" id="A0A7W7MCL3"/>
<protein>
    <submittedName>
        <fullName evidence="1">Uncharacterized protein</fullName>
    </submittedName>
</protein>
<evidence type="ECO:0000313" key="2">
    <source>
        <dbReference type="Proteomes" id="UP000546162"/>
    </source>
</evidence>
<dbReference type="RefSeq" id="WP_185045536.1">
    <property type="nucleotide sequence ID" value="NZ_BAABFG010000005.1"/>
</dbReference>
<gene>
    <name evidence="1" type="ORF">BJY16_008720</name>
</gene>
<name>A0A7W7MCL3_9ACTN</name>
<reference evidence="1 2" key="1">
    <citation type="submission" date="2020-08" db="EMBL/GenBank/DDBJ databases">
        <title>Sequencing the genomes of 1000 actinobacteria strains.</title>
        <authorList>
            <person name="Klenk H.-P."/>
        </authorList>
    </citation>
    <scope>NUCLEOTIDE SEQUENCE [LARGE SCALE GENOMIC DNA]</scope>
    <source>
        <strain evidence="1 2">DSM 45809</strain>
    </source>
</reference>
<keyword evidence="2" id="KW-1185">Reference proteome</keyword>
<organism evidence="1 2">
    <name type="scientific">Actinoplanes octamycinicus</name>
    <dbReference type="NCBI Taxonomy" id="135948"/>
    <lineage>
        <taxon>Bacteria</taxon>
        <taxon>Bacillati</taxon>
        <taxon>Actinomycetota</taxon>
        <taxon>Actinomycetes</taxon>
        <taxon>Micromonosporales</taxon>
        <taxon>Micromonosporaceae</taxon>
        <taxon>Actinoplanes</taxon>
    </lineage>
</organism>